<protein>
    <submittedName>
        <fullName evidence="1">Uncharacterized protein</fullName>
    </submittedName>
</protein>
<sequence length="201" mass="21663">MSTPYAVSTSIGSVSYDNYVNAPITGPLSTDRTPNLIPYHIYGTLVGIRPTPPQFYPSQTPVNADMNTNARHHYLRTSVNKDALVKQIALGKISAPLGYMINSSGRTVATSSHTNYIPPIPSSMYTTIAKSNAVGQSAYKVNLPNSAPISTKVYMPSSTRSTIRRVRSGGCTAPKKKGAIQNTSLSNPHICGWGSIVRQNY</sequence>
<proteinExistence type="predicted"/>
<reference evidence="1" key="1">
    <citation type="journal article" date="2020" name="Nature">
        <title>Giant virus diversity and host interactions through global metagenomics.</title>
        <authorList>
            <person name="Schulz F."/>
            <person name="Roux S."/>
            <person name="Paez-Espino D."/>
            <person name="Jungbluth S."/>
            <person name="Walsh D.A."/>
            <person name="Denef V.J."/>
            <person name="McMahon K.D."/>
            <person name="Konstantinidis K.T."/>
            <person name="Eloe-Fadrosh E.A."/>
            <person name="Kyrpides N.C."/>
            <person name="Woyke T."/>
        </authorList>
    </citation>
    <scope>NUCLEOTIDE SEQUENCE</scope>
    <source>
        <strain evidence="1">GVMAG-M-3300023184-72</strain>
    </source>
</reference>
<accession>A0A6C0IDI5</accession>
<dbReference type="AlphaFoldDB" id="A0A6C0IDI5"/>
<name>A0A6C0IDI5_9ZZZZ</name>
<evidence type="ECO:0000313" key="1">
    <source>
        <dbReference type="EMBL" id="QHT90839.1"/>
    </source>
</evidence>
<dbReference type="EMBL" id="MN740161">
    <property type="protein sequence ID" value="QHT90839.1"/>
    <property type="molecule type" value="Genomic_DNA"/>
</dbReference>
<organism evidence="1">
    <name type="scientific">viral metagenome</name>
    <dbReference type="NCBI Taxonomy" id="1070528"/>
    <lineage>
        <taxon>unclassified sequences</taxon>
        <taxon>metagenomes</taxon>
        <taxon>organismal metagenomes</taxon>
    </lineage>
</organism>